<sequence length="248" mass="27067">MERDFLKLSLESSFVAANEEDVEESYMDSGYGTSLGAPWAPHLTMFKSEQDEKSAKSKSDLLPSQGYIQNFGIACMKQQFLSGNTPTPPNPLLPSIASKHRNNSTTKFNGPAPLTIFYAGNVNVFEDISPEKARAIILMAGNECMYSNMAQTKEHVEAPTSVFSHPIDKSSVGGPKKKVDIPRMVSSSPARQSRNASLARFLEKRKERVTKSSAPYNLNRKAVERATPVSIGYGFSATSGVGSVSYNI</sequence>
<comment type="caution">
    <text evidence="5">The sequence shown here is derived from an EMBL/GenBank/DDBJ whole genome shotgun (WGS) entry which is preliminary data.</text>
</comment>
<name>A0ABD3T1H0_9LAMI</name>
<dbReference type="AlphaFoldDB" id="A0ABD3T1H0"/>
<dbReference type="Proteomes" id="UP001634393">
    <property type="component" value="Unassembled WGS sequence"/>
</dbReference>
<dbReference type="GO" id="GO:0009611">
    <property type="term" value="P:response to wounding"/>
    <property type="evidence" value="ECO:0007669"/>
    <property type="project" value="UniProtKB-UniRule"/>
</dbReference>
<dbReference type="GO" id="GO:0005634">
    <property type="term" value="C:nucleus"/>
    <property type="evidence" value="ECO:0007669"/>
    <property type="project" value="UniProtKB-SubCell"/>
</dbReference>
<evidence type="ECO:0000256" key="1">
    <source>
        <dbReference type="ARBA" id="ARBA00008614"/>
    </source>
</evidence>
<evidence type="ECO:0000313" key="5">
    <source>
        <dbReference type="EMBL" id="KAL3830744.1"/>
    </source>
</evidence>
<comment type="function">
    <text evidence="2">Repressor of jasmonate responses.</text>
</comment>
<feature type="domain" description="Tify" evidence="4">
    <location>
        <begin position="107"/>
        <end position="142"/>
    </location>
</feature>
<dbReference type="SMART" id="SM00979">
    <property type="entry name" value="TIFY"/>
    <property type="match status" value="1"/>
</dbReference>
<evidence type="ECO:0000259" key="4">
    <source>
        <dbReference type="PROSITE" id="PS51320"/>
    </source>
</evidence>
<dbReference type="PANTHER" id="PTHR33077">
    <property type="entry name" value="PROTEIN TIFY 4A-RELATED-RELATED"/>
    <property type="match status" value="1"/>
</dbReference>
<evidence type="ECO:0000313" key="6">
    <source>
        <dbReference type="Proteomes" id="UP001634393"/>
    </source>
</evidence>
<gene>
    <name evidence="5" type="ORF">ACJIZ3_019546</name>
</gene>
<comment type="subcellular location">
    <subcellularLocation>
        <location evidence="2">Nucleus</location>
    </subcellularLocation>
</comment>
<comment type="domain">
    <text evidence="2">The jas domain is required for interaction with COI1.</text>
</comment>
<dbReference type="Pfam" id="PF09425">
    <property type="entry name" value="Jas_motif"/>
    <property type="match status" value="1"/>
</dbReference>
<dbReference type="InterPro" id="IPR040390">
    <property type="entry name" value="TIFY/JAZ"/>
</dbReference>
<reference evidence="5 6" key="1">
    <citation type="submission" date="2024-12" db="EMBL/GenBank/DDBJ databases">
        <title>The unique morphological basis and parallel evolutionary history of personate flowers in Penstemon.</title>
        <authorList>
            <person name="Depatie T.H."/>
            <person name="Wessinger C.A."/>
        </authorList>
    </citation>
    <scope>NUCLEOTIDE SEQUENCE [LARGE SCALE GENOMIC DNA]</scope>
    <source>
        <strain evidence="5">WTNN_2</strain>
        <tissue evidence="5">Leaf</tissue>
    </source>
</reference>
<proteinExistence type="inferred from homology"/>
<accession>A0ABD3T1H0</accession>
<keyword evidence="2" id="KW-1184">Jasmonic acid signaling pathway</keyword>
<feature type="region of interest" description="Disordered" evidence="3">
    <location>
        <begin position="164"/>
        <end position="196"/>
    </location>
</feature>
<evidence type="ECO:0000256" key="3">
    <source>
        <dbReference type="SAM" id="MobiDB-lite"/>
    </source>
</evidence>
<dbReference type="PROSITE" id="PS51320">
    <property type="entry name" value="TIFY"/>
    <property type="match status" value="1"/>
</dbReference>
<keyword evidence="6" id="KW-1185">Reference proteome</keyword>
<dbReference type="GO" id="GO:2000022">
    <property type="term" value="P:regulation of jasmonic acid mediated signaling pathway"/>
    <property type="evidence" value="ECO:0007669"/>
    <property type="project" value="UniProtKB-UniRule"/>
</dbReference>
<dbReference type="GO" id="GO:0031347">
    <property type="term" value="P:regulation of defense response"/>
    <property type="evidence" value="ECO:0007669"/>
    <property type="project" value="UniProtKB-UniRule"/>
</dbReference>
<dbReference type="Pfam" id="PF06200">
    <property type="entry name" value="tify"/>
    <property type="match status" value="1"/>
</dbReference>
<dbReference type="EMBL" id="JBJXBP010000005">
    <property type="protein sequence ID" value="KAL3830744.1"/>
    <property type="molecule type" value="Genomic_DNA"/>
</dbReference>
<evidence type="ECO:0000256" key="2">
    <source>
        <dbReference type="RuleBase" id="RU369065"/>
    </source>
</evidence>
<protein>
    <recommendedName>
        <fullName evidence="2">Protein TIFY</fullName>
    </recommendedName>
    <alternativeName>
        <fullName evidence="2">Jasmonate ZIM domain-containing protein</fullName>
    </alternativeName>
</protein>
<comment type="similarity">
    <text evidence="1 2">Belongs to the TIFY/JAZ family.</text>
</comment>
<organism evidence="5 6">
    <name type="scientific">Penstemon smallii</name>
    <dbReference type="NCBI Taxonomy" id="265156"/>
    <lineage>
        <taxon>Eukaryota</taxon>
        <taxon>Viridiplantae</taxon>
        <taxon>Streptophyta</taxon>
        <taxon>Embryophyta</taxon>
        <taxon>Tracheophyta</taxon>
        <taxon>Spermatophyta</taxon>
        <taxon>Magnoliopsida</taxon>
        <taxon>eudicotyledons</taxon>
        <taxon>Gunneridae</taxon>
        <taxon>Pentapetalae</taxon>
        <taxon>asterids</taxon>
        <taxon>lamiids</taxon>
        <taxon>Lamiales</taxon>
        <taxon>Plantaginaceae</taxon>
        <taxon>Cheloneae</taxon>
        <taxon>Penstemon</taxon>
    </lineage>
</organism>
<keyword evidence="2" id="KW-0539">Nucleus</keyword>
<feature type="compositionally biased region" description="Polar residues" evidence="3">
    <location>
        <begin position="185"/>
        <end position="196"/>
    </location>
</feature>
<dbReference type="PANTHER" id="PTHR33077:SF90">
    <property type="entry name" value="PROTEIN TIFY 7"/>
    <property type="match status" value="1"/>
</dbReference>
<dbReference type="InterPro" id="IPR010399">
    <property type="entry name" value="Tify_dom"/>
</dbReference>
<dbReference type="InterPro" id="IPR018467">
    <property type="entry name" value="CCT_CS"/>
</dbReference>